<protein>
    <submittedName>
        <fullName evidence="10">ABC transporter, ATP-binding protein</fullName>
    </submittedName>
</protein>
<dbReference type="PATRIC" id="fig|1497955.3.peg.471"/>
<evidence type="ECO:0000256" key="3">
    <source>
        <dbReference type="ARBA" id="ARBA00022741"/>
    </source>
</evidence>
<proteinExistence type="predicted"/>
<feature type="transmembrane region" description="Helical" evidence="7">
    <location>
        <begin position="183"/>
        <end position="201"/>
    </location>
</feature>
<evidence type="ECO:0000256" key="6">
    <source>
        <dbReference type="ARBA" id="ARBA00023136"/>
    </source>
</evidence>
<dbReference type="SMART" id="SM00382">
    <property type="entry name" value="AAA"/>
    <property type="match status" value="1"/>
</dbReference>
<feature type="transmembrane region" description="Helical" evidence="7">
    <location>
        <begin position="77"/>
        <end position="97"/>
    </location>
</feature>
<accession>A0A133YFQ3</accession>
<dbReference type="AlphaFoldDB" id="A0A133YFQ3"/>
<keyword evidence="6 7" id="KW-0472">Membrane</keyword>
<evidence type="ECO:0000313" key="11">
    <source>
        <dbReference type="Proteomes" id="UP000070080"/>
    </source>
</evidence>
<dbReference type="Pfam" id="PF00664">
    <property type="entry name" value="ABC_membrane"/>
    <property type="match status" value="1"/>
</dbReference>
<feature type="transmembrane region" description="Helical" evidence="7">
    <location>
        <begin position="154"/>
        <end position="177"/>
    </location>
</feature>
<dbReference type="PROSITE" id="PS00211">
    <property type="entry name" value="ABC_TRANSPORTER_1"/>
    <property type="match status" value="1"/>
</dbReference>
<keyword evidence="11" id="KW-1185">Reference proteome</keyword>
<dbReference type="GO" id="GO:0016887">
    <property type="term" value="F:ATP hydrolysis activity"/>
    <property type="evidence" value="ECO:0007669"/>
    <property type="project" value="InterPro"/>
</dbReference>
<evidence type="ECO:0000259" key="8">
    <source>
        <dbReference type="PROSITE" id="PS50893"/>
    </source>
</evidence>
<dbReference type="STRING" id="1497955.HMPREF1872_00489"/>
<organism evidence="10 11">
    <name type="scientific">Amygdalobacter nucleatus</name>
    <dbReference type="NCBI Taxonomy" id="3029274"/>
    <lineage>
        <taxon>Bacteria</taxon>
        <taxon>Bacillati</taxon>
        <taxon>Bacillota</taxon>
        <taxon>Clostridia</taxon>
        <taxon>Eubacteriales</taxon>
        <taxon>Oscillospiraceae</taxon>
        <taxon>Amygdalobacter</taxon>
    </lineage>
</organism>
<keyword evidence="2 7" id="KW-0812">Transmembrane</keyword>
<evidence type="ECO:0000313" key="10">
    <source>
        <dbReference type="EMBL" id="KXB42016.1"/>
    </source>
</evidence>
<dbReference type="SUPFAM" id="SSF52540">
    <property type="entry name" value="P-loop containing nucleoside triphosphate hydrolases"/>
    <property type="match status" value="1"/>
</dbReference>
<dbReference type="SUPFAM" id="SSF90123">
    <property type="entry name" value="ABC transporter transmembrane region"/>
    <property type="match status" value="1"/>
</dbReference>
<feature type="transmembrane region" description="Helical" evidence="7">
    <location>
        <begin position="29"/>
        <end position="57"/>
    </location>
</feature>
<dbReference type="PANTHER" id="PTHR43394:SF1">
    <property type="entry name" value="ATP-BINDING CASSETTE SUB-FAMILY B MEMBER 10, MITOCHONDRIAL"/>
    <property type="match status" value="1"/>
</dbReference>
<keyword evidence="5 7" id="KW-1133">Transmembrane helix</keyword>
<dbReference type="PROSITE" id="PS50893">
    <property type="entry name" value="ABC_TRANSPORTER_2"/>
    <property type="match status" value="1"/>
</dbReference>
<keyword evidence="3" id="KW-0547">Nucleotide-binding</keyword>
<dbReference type="InterPro" id="IPR003593">
    <property type="entry name" value="AAA+_ATPase"/>
</dbReference>
<evidence type="ECO:0000256" key="4">
    <source>
        <dbReference type="ARBA" id="ARBA00022840"/>
    </source>
</evidence>
<dbReference type="Pfam" id="PF00005">
    <property type="entry name" value="ABC_tran"/>
    <property type="match status" value="1"/>
</dbReference>
<feature type="domain" description="ABC transporter" evidence="8">
    <location>
        <begin position="360"/>
        <end position="569"/>
    </location>
</feature>
<keyword evidence="4 10" id="KW-0067">ATP-binding</keyword>
<dbReference type="RefSeq" id="WP_066713447.1">
    <property type="nucleotide sequence ID" value="NZ_JARFNM010000001.1"/>
</dbReference>
<dbReference type="Gene3D" id="3.40.50.300">
    <property type="entry name" value="P-loop containing nucleotide triphosphate hydrolases"/>
    <property type="match status" value="1"/>
</dbReference>
<dbReference type="InterPro" id="IPR003439">
    <property type="entry name" value="ABC_transporter-like_ATP-bd"/>
</dbReference>
<dbReference type="InterPro" id="IPR027417">
    <property type="entry name" value="P-loop_NTPase"/>
</dbReference>
<name>A0A133YFQ3_9FIRM</name>
<dbReference type="InterPro" id="IPR039421">
    <property type="entry name" value="Type_1_exporter"/>
</dbReference>
<evidence type="ECO:0000256" key="1">
    <source>
        <dbReference type="ARBA" id="ARBA00004651"/>
    </source>
</evidence>
<evidence type="ECO:0000256" key="7">
    <source>
        <dbReference type="SAM" id="Phobius"/>
    </source>
</evidence>
<dbReference type="Gene3D" id="1.20.1560.10">
    <property type="entry name" value="ABC transporter type 1, transmembrane domain"/>
    <property type="match status" value="1"/>
</dbReference>
<dbReference type="GO" id="GO:0005524">
    <property type="term" value="F:ATP binding"/>
    <property type="evidence" value="ECO:0007669"/>
    <property type="project" value="UniProtKB-KW"/>
</dbReference>
<dbReference type="PANTHER" id="PTHR43394">
    <property type="entry name" value="ATP-DEPENDENT PERMEASE MDL1, MITOCHONDRIAL"/>
    <property type="match status" value="1"/>
</dbReference>
<evidence type="ECO:0000259" key="9">
    <source>
        <dbReference type="PROSITE" id="PS50929"/>
    </source>
</evidence>
<sequence length="569" mass="63008">MRNNVRDKKFNRRSGLVIMGRLLKLIRNLLPVIALAVLFGVLGYLSMTAIPTLAMQALLKFLQEQGKLSNANFCFKFANVNSILGLMVIVAVLRGFLHYAEQYCNHYIAFKILALIRHRVFIALRRLCPAKLEVKERGNLISVLTSDIELLEVFYAHTISPIAICIIVCTALIVFFAYYHWSIALLALLAYLFVGVVVPLVNSKLGNKVGVAFREQMSDMDSFVLESLRGIEDIMMLGYGEKQAAKLSEESNSLKGQASKLTKYSAWQKTLTLISIFLASCGNLLLTINLYQRGSLGVDGIAITSITLMSSFAPTIALANLSNSLNLTFASGERVLSLLDEQAVVDEVEGEIETETFENMLVDAVSFSYGPKAVLTNYTLNILPKQIIGIYGPSGCGKSTFLKLLMRFWDVKTGAIYLNKRDLREYPTSNLRKTESYISQDTQLFKGTIRENIAIAKMDASLDEIESAAKKAAIHDFIMSLSKGYDTELEELGAGLSGGQRQRIGLARAFLHDSELILLDEPTSNLDALNEGLILKKLKEEAKTKTIVLVSHRESTLRIADKVVNCGKA</sequence>
<dbReference type="PROSITE" id="PS50929">
    <property type="entry name" value="ABC_TM1F"/>
    <property type="match status" value="1"/>
</dbReference>
<gene>
    <name evidence="10" type="ORF">HMPREF1872_00489</name>
</gene>
<feature type="transmembrane region" description="Helical" evidence="7">
    <location>
        <begin position="300"/>
        <end position="321"/>
    </location>
</feature>
<dbReference type="InterPro" id="IPR011527">
    <property type="entry name" value="ABC1_TM_dom"/>
</dbReference>
<dbReference type="InterPro" id="IPR036640">
    <property type="entry name" value="ABC1_TM_sf"/>
</dbReference>
<feature type="domain" description="ABC transmembrane type-1" evidence="9">
    <location>
        <begin position="34"/>
        <end position="327"/>
    </location>
</feature>
<comment type="caution">
    <text evidence="10">The sequence shown here is derived from an EMBL/GenBank/DDBJ whole genome shotgun (WGS) entry which is preliminary data.</text>
</comment>
<dbReference type="OrthoDB" id="9762778at2"/>
<comment type="subcellular location">
    <subcellularLocation>
        <location evidence="1">Cell membrane</location>
        <topology evidence="1">Multi-pass membrane protein</topology>
    </subcellularLocation>
</comment>
<feature type="transmembrane region" description="Helical" evidence="7">
    <location>
        <begin position="270"/>
        <end position="288"/>
    </location>
</feature>
<dbReference type="InterPro" id="IPR017871">
    <property type="entry name" value="ABC_transporter-like_CS"/>
</dbReference>
<dbReference type="GO" id="GO:0005886">
    <property type="term" value="C:plasma membrane"/>
    <property type="evidence" value="ECO:0007669"/>
    <property type="project" value="UniProtKB-SubCell"/>
</dbReference>
<dbReference type="Proteomes" id="UP000070080">
    <property type="component" value="Unassembled WGS sequence"/>
</dbReference>
<evidence type="ECO:0000256" key="5">
    <source>
        <dbReference type="ARBA" id="ARBA00022989"/>
    </source>
</evidence>
<evidence type="ECO:0000256" key="2">
    <source>
        <dbReference type="ARBA" id="ARBA00022692"/>
    </source>
</evidence>
<dbReference type="GO" id="GO:0015421">
    <property type="term" value="F:ABC-type oligopeptide transporter activity"/>
    <property type="evidence" value="ECO:0007669"/>
    <property type="project" value="TreeGrafter"/>
</dbReference>
<dbReference type="EMBL" id="LSCV01000008">
    <property type="protein sequence ID" value="KXB42016.1"/>
    <property type="molecule type" value="Genomic_DNA"/>
</dbReference>
<reference evidence="11" key="1">
    <citation type="submission" date="2016-01" db="EMBL/GenBank/DDBJ databases">
        <authorList>
            <person name="Mitreva M."/>
            <person name="Pepin K.H."/>
            <person name="Mihindukulasuriya K.A."/>
            <person name="Fulton R."/>
            <person name="Fronick C."/>
            <person name="O'Laughlin M."/>
            <person name="Miner T."/>
            <person name="Herter B."/>
            <person name="Rosa B.A."/>
            <person name="Cordes M."/>
            <person name="Tomlinson C."/>
            <person name="Wollam A."/>
            <person name="Palsikar V.B."/>
            <person name="Mardis E.R."/>
            <person name="Wilson R.K."/>
        </authorList>
    </citation>
    <scope>NUCLEOTIDE SEQUENCE [LARGE SCALE GENOMIC DNA]</scope>
    <source>
        <strain evidence="11">KA00274</strain>
    </source>
</reference>